<feature type="compositionally biased region" description="Basic and acidic residues" evidence="1">
    <location>
        <begin position="1131"/>
        <end position="1147"/>
    </location>
</feature>
<proteinExistence type="predicted"/>
<dbReference type="PANTHER" id="PTHR34222">
    <property type="entry name" value="GAG_PRE-INTEGRS DOMAIN-CONTAINING PROTEIN"/>
    <property type="match status" value="1"/>
</dbReference>
<organism evidence="3 4">
    <name type="scientific">Zingiber officinale</name>
    <name type="common">Ginger</name>
    <name type="synonym">Amomum zingiber</name>
    <dbReference type="NCBI Taxonomy" id="94328"/>
    <lineage>
        <taxon>Eukaryota</taxon>
        <taxon>Viridiplantae</taxon>
        <taxon>Streptophyta</taxon>
        <taxon>Embryophyta</taxon>
        <taxon>Tracheophyta</taxon>
        <taxon>Spermatophyta</taxon>
        <taxon>Magnoliopsida</taxon>
        <taxon>Liliopsida</taxon>
        <taxon>Zingiberales</taxon>
        <taxon>Zingiberaceae</taxon>
        <taxon>Zingiber</taxon>
    </lineage>
</organism>
<feature type="region of interest" description="Disordered" evidence="1">
    <location>
        <begin position="552"/>
        <end position="572"/>
    </location>
</feature>
<feature type="region of interest" description="Disordered" evidence="1">
    <location>
        <begin position="121"/>
        <end position="232"/>
    </location>
</feature>
<feature type="compositionally biased region" description="Basic and acidic residues" evidence="1">
    <location>
        <begin position="1190"/>
        <end position="1207"/>
    </location>
</feature>
<keyword evidence="4" id="KW-1185">Reference proteome</keyword>
<evidence type="ECO:0000313" key="3">
    <source>
        <dbReference type="EMBL" id="KAG6483736.1"/>
    </source>
</evidence>
<evidence type="ECO:0000256" key="1">
    <source>
        <dbReference type="SAM" id="MobiDB-lite"/>
    </source>
</evidence>
<accession>A0A8J5KHQ7</accession>
<dbReference type="AlphaFoldDB" id="A0A8J5KHQ7"/>
<feature type="compositionally biased region" description="Basic and acidic residues" evidence="1">
    <location>
        <begin position="208"/>
        <end position="225"/>
    </location>
</feature>
<dbReference type="Pfam" id="PF14223">
    <property type="entry name" value="Retrotran_gag_2"/>
    <property type="match status" value="1"/>
</dbReference>
<dbReference type="PANTHER" id="PTHR34222:SF37">
    <property type="entry name" value="RETROTRANSPOSON GAG DOMAIN-CONTAINING PROTEIN"/>
    <property type="match status" value="1"/>
</dbReference>
<feature type="compositionally biased region" description="Acidic residues" evidence="1">
    <location>
        <begin position="1151"/>
        <end position="1163"/>
    </location>
</feature>
<feature type="compositionally biased region" description="Acidic residues" evidence="1">
    <location>
        <begin position="169"/>
        <end position="182"/>
    </location>
</feature>
<gene>
    <name evidence="3" type="ORF">ZIOFF_060390</name>
</gene>
<feature type="domain" description="Retrovirus-related Pol polyprotein from transposon TNT 1-94-like beta-barrel" evidence="2">
    <location>
        <begin position="587"/>
        <end position="661"/>
    </location>
</feature>
<dbReference type="EMBL" id="JACMSC010000016">
    <property type="protein sequence ID" value="KAG6483736.1"/>
    <property type="molecule type" value="Genomic_DNA"/>
</dbReference>
<dbReference type="Proteomes" id="UP000734854">
    <property type="component" value="Unassembled WGS sequence"/>
</dbReference>
<feature type="region of interest" description="Disordered" evidence="1">
    <location>
        <begin position="1104"/>
        <end position="1215"/>
    </location>
</feature>
<evidence type="ECO:0000313" key="4">
    <source>
        <dbReference type="Proteomes" id="UP000734854"/>
    </source>
</evidence>
<evidence type="ECO:0000259" key="2">
    <source>
        <dbReference type="Pfam" id="PF22936"/>
    </source>
</evidence>
<name>A0A8J5KHQ7_ZINOF</name>
<protein>
    <recommendedName>
        <fullName evidence="2">Retrovirus-related Pol polyprotein from transposon TNT 1-94-like beta-barrel domain-containing protein</fullName>
    </recommendedName>
</protein>
<reference evidence="3 4" key="1">
    <citation type="submission" date="2020-08" db="EMBL/GenBank/DDBJ databases">
        <title>Plant Genome Project.</title>
        <authorList>
            <person name="Zhang R.-G."/>
        </authorList>
    </citation>
    <scope>NUCLEOTIDE SEQUENCE [LARGE SCALE GENOMIC DNA]</scope>
    <source>
        <tissue evidence="3">Rhizome</tissue>
    </source>
</reference>
<comment type="caution">
    <text evidence="3">The sequence shown here is derived from an EMBL/GenBank/DDBJ whole genome shotgun (WGS) entry which is preliminary data.</text>
</comment>
<dbReference type="Pfam" id="PF22936">
    <property type="entry name" value="Pol_BBD"/>
    <property type="match status" value="1"/>
</dbReference>
<dbReference type="InterPro" id="IPR054722">
    <property type="entry name" value="PolX-like_BBD"/>
</dbReference>
<feature type="compositionally biased region" description="Basic and acidic residues" evidence="1">
    <location>
        <begin position="149"/>
        <end position="165"/>
    </location>
</feature>
<feature type="compositionally biased region" description="Low complexity" evidence="1">
    <location>
        <begin position="552"/>
        <end position="567"/>
    </location>
</feature>
<sequence length="1215" mass="133179">MRGLHPAIVVYAEGEASEMGESSKQTNVQVAPAVSALSGNPGKRGAEKVLDKIVIAKKQKKEIEGWNSLVHSSTDTRTSIGRSRKVLYEAADRPDSGYGASQPCGGHCEVLYEAAERLDSRYGASQPRGGPCEVLPPRKDRCKRPHMAAQDDIKAPQEVPSKGEPETNSSDDEFSSDSEEEEPAKTVSAPAKSDAFASKNGSVGAVTKRGEESSSSERDSDEDKVQPVFTMTGTGGSGLQIVSEKLSETNYASWAVVVELYVEGHDKLDIFHGTKVKPDEKDPSFRTWRRDNIQLMTWMLNSVNSGIKQVILHNRTAYDMWKTLEQMYGRRHDMLRTYQISSQIFKLEQGSMSVTNYFATLKGLWDEFDYYRMENWSSTDDHQRYLKLLEKDRIIKFLDGLTAEFENLKGQILGLDPTPSLEQVYYKILSEEGRKRTMNNKGISAVGPSIGETSVFIGSANKFRPGGTKRQGDRFCRHCKRTNHDSDFCWEKYPEKKPEKFKHNAKKAPNSSNIAVQKIENKETIGSSVPSTTGLSSTDIVNLQHLLSRLQASSSASTPADSTPSQAHTGIRGLGLSVTGPSSYSPWVIDSGATDHMTNAANSFISYSLSSGQEKVIIADGTKATVAGKGSIKLTDHFFLSSALHVPSVSINLLSVSSITKQLHCSVTFFPDHCVFQDLETKQTIGTGREVGGLYYYQLETTSALKSAAKCLETKHQEILLWHSRLGHLMLLFESESYYSPPSHPRGENITSSFVPQVVPQVISSPIPLDVIENRKDAPSLGKDAPSLGAQSSPDIITYKQQRHKQEPTIDRLVESDALAPDPVKQLSSSVESTAPLNMNELNLPIAVRKGVRSCTQHPISNHVSYSRLSPSYHAFVSQLSNHAIPSSYYEAETGKLGSRPASTPIEVNHDLTSSSGEDLTSLEKGTYQRLVGKLLYLSMTRPDITYAVSVVSQYMHAPKTIHMKAIDRILRYLKSCPGKGLLFKGGGDLKASEMGESSKQTNVQVAPAVSALSGNPGKRGAEKVLDKIVIAKKQKKEIEGWNSLVHSSTDTRTSIGRSCKASSSRKVLYEAAERPDSGYGASQPCGGHCEVLYEAAERLDSRYGASQPRGGHCEVLPPREDRCKRPHMVAQDDIKAPQEVPSKGEPETNSSDDEFSSDSEEEQPAKTVSAPAKSDAFASKNGSVGAVTKRGEESSSSERDSDEDKVSPLWRHIF</sequence>